<feature type="domain" description="Phosphagen kinase N-terminal" evidence="3">
    <location>
        <begin position="608"/>
        <end position="695"/>
    </location>
</feature>
<feature type="signal peptide" evidence="2">
    <location>
        <begin position="1"/>
        <end position="26"/>
    </location>
</feature>
<evidence type="ECO:0000259" key="3">
    <source>
        <dbReference type="PROSITE" id="PS51509"/>
    </source>
</evidence>
<feature type="transmembrane region" description="Helical" evidence="1">
    <location>
        <begin position="262"/>
        <end position="280"/>
    </location>
</feature>
<dbReference type="RefSeq" id="WP_089356589.1">
    <property type="nucleotide sequence ID" value="NZ_FZPD01000003.1"/>
</dbReference>
<dbReference type="InterPro" id="IPR011990">
    <property type="entry name" value="TPR-like_helical_dom_sf"/>
</dbReference>
<dbReference type="SUPFAM" id="SSF81901">
    <property type="entry name" value="HCP-like"/>
    <property type="match status" value="1"/>
</dbReference>
<protein>
    <recommendedName>
        <fullName evidence="3">Phosphagen kinase N-terminal domain-containing protein</fullName>
    </recommendedName>
</protein>
<feature type="transmembrane region" description="Helical" evidence="1">
    <location>
        <begin position="195"/>
        <end position="221"/>
    </location>
</feature>
<feature type="transmembrane region" description="Helical" evidence="1">
    <location>
        <begin position="233"/>
        <end position="250"/>
    </location>
</feature>
<dbReference type="OrthoDB" id="973593at2"/>
<sequence length="861" mass="98203">MVNRTFKKTLSGTFLLSMAIMLSCYASGYDLAIDWEVTTTAEVIEFPAWTLETDLMSHVITGEKYLLSEQYSGGEIHRNILLDKVIMSAIWIAVCLTLVTSTYLHRYVFFAVVALFALFLNRLNLFEVGLFGIQSRLVILIPSVLLIAPLVIFHEYKKSTGFMLRLGIMLLLSGSLLLGIDDATLFTDHFIANSLFGFTICGLLFLFIVSEELIFGVLFVVTSGKGGRSNHTHFLILSLIYLSNLTLYYLNKSGLYENSFFFFDPFILLVITGAVSMWSLKHKRGLVQKYFPESTFKLIAISLGLIMMLFVSHQMIRGNDAVYQAFHYFILYFHIGFGALFFLYIIGNFIDPLIKGFEVHKIVYKERNFPYASARLGGVFAVLAFYFLSGQLPYNLLKSGYYNYLAKEAETNESPLLAKEYLLQSSFLGYNTHYPNYMLGWEEKRKGAEYASKMYFHNAAQRFPSPYAWINYGNLDAEINPNKVQAIYEEALRSSSSGEIENNLGVLYMQKNDLNKSLDYFIKSKPSDKWNNAPQINKWNVLKKLEVVDSTSIIEDYSKGNFGVKNNILSTQTPATVLDFEMNGLKAAAALHKQAYLLNSAHLFRHDSVETLIRTEVENSSDGTLTNRLRKALALNLYKRGKINQAFLVLDYLQASAHQYYKGEFLDALGKFALDQEAYQLAIDFFDRAIEVKHTKSQLSRLEALARMGKHSSIPDELLRVLKKHPELTDQANTFLERLDNYQPPAPKNRTIQNLDTLSNDQLIALGRMNAFHEQQVIQVVNELGEREASGGYEILVDAIEINPYSTTLLKKYVFAALDWNLVDYADQTLERLASLLEADEFKSFKEVYEVRKQELQDQSW</sequence>
<feature type="transmembrane region" description="Helical" evidence="1">
    <location>
        <begin position="368"/>
        <end position="388"/>
    </location>
</feature>
<dbReference type="GO" id="GO:0016301">
    <property type="term" value="F:kinase activity"/>
    <property type="evidence" value="ECO:0007669"/>
    <property type="project" value="InterPro"/>
</dbReference>
<evidence type="ECO:0000313" key="5">
    <source>
        <dbReference type="Proteomes" id="UP000198393"/>
    </source>
</evidence>
<keyword evidence="2" id="KW-0732">Signal</keyword>
<feature type="transmembrane region" description="Helical" evidence="1">
    <location>
        <begin position="296"/>
        <end position="316"/>
    </location>
</feature>
<name>A0A239IV30_EKHLU</name>
<keyword evidence="1" id="KW-0472">Membrane</keyword>
<dbReference type="AlphaFoldDB" id="A0A239IV30"/>
<dbReference type="EMBL" id="FZPD01000003">
    <property type="protein sequence ID" value="SNS97626.1"/>
    <property type="molecule type" value="Genomic_DNA"/>
</dbReference>
<dbReference type="InterPro" id="IPR022413">
    <property type="entry name" value="ATP-guanido_PTrfase_N"/>
</dbReference>
<evidence type="ECO:0000256" key="1">
    <source>
        <dbReference type="SAM" id="Phobius"/>
    </source>
</evidence>
<feature type="transmembrane region" description="Helical" evidence="1">
    <location>
        <begin position="80"/>
        <end position="100"/>
    </location>
</feature>
<keyword evidence="1" id="KW-1133">Transmembrane helix</keyword>
<gene>
    <name evidence="4" type="ORF">SAMN05421640_1855</name>
</gene>
<feature type="transmembrane region" description="Helical" evidence="1">
    <location>
        <begin position="328"/>
        <end position="347"/>
    </location>
</feature>
<keyword evidence="5" id="KW-1185">Reference proteome</keyword>
<reference evidence="4 5" key="1">
    <citation type="submission" date="2017-06" db="EMBL/GenBank/DDBJ databases">
        <authorList>
            <person name="Kim H.J."/>
            <person name="Triplett B.A."/>
        </authorList>
    </citation>
    <scope>NUCLEOTIDE SEQUENCE [LARGE SCALE GENOMIC DNA]</scope>
    <source>
        <strain evidence="4 5">DSM 19307</strain>
    </source>
</reference>
<evidence type="ECO:0000256" key="2">
    <source>
        <dbReference type="SAM" id="SignalP"/>
    </source>
</evidence>
<keyword evidence="1" id="KW-0812">Transmembrane</keyword>
<dbReference type="Proteomes" id="UP000198393">
    <property type="component" value="Unassembled WGS sequence"/>
</dbReference>
<dbReference type="PROSITE" id="PS51509">
    <property type="entry name" value="PHOSPHAGEN_KINASE_N"/>
    <property type="match status" value="1"/>
</dbReference>
<organism evidence="4 5">
    <name type="scientific">Ekhidna lutea</name>
    <dbReference type="NCBI Taxonomy" id="447679"/>
    <lineage>
        <taxon>Bacteria</taxon>
        <taxon>Pseudomonadati</taxon>
        <taxon>Bacteroidota</taxon>
        <taxon>Cytophagia</taxon>
        <taxon>Cytophagales</taxon>
        <taxon>Reichenbachiellaceae</taxon>
        <taxon>Ekhidna</taxon>
    </lineage>
</organism>
<dbReference type="Gene3D" id="1.25.40.10">
    <property type="entry name" value="Tetratricopeptide repeat domain"/>
    <property type="match status" value="1"/>
</dbReference>
<feature type="transmembrane region" description="Helical" evidence="1">
    <location>
        <begin position="162"/>
        <end position="180"/>
    </location>
</feature>
<evidence type="ECO:0000313" key="4">
    <source>
        <dbReference type="EMBL" id="SNS97626.1"/>
    </source>
</evidence>
<dbReference type="PROSITE" id="PS51257">
    <property type="entry name" value="PROKAR_LIPOPROTEIN"/>
    <property type="match status" value="1"/>
</dbReference>
<feature type="chain" id="PRO_5012376256" description="Phosphagen kinase N-terminal domain-containing protein" evidence="2">
    <location>
        <begin position="27"/>
        <end position="861"/>
    </location>
</feature>
<feature type="transmembrane region" description="Helical" evidence="1">
    <location>
        <begin position="131"/>
        <end position="153"/>
    </location>
</feature>
<proteinExistence type="predicted"/>
<accession>A0A239IV30</accession>